<protein>
    <submittedName>
        <fullName evidence="7">AI-2 transport protein TqsA</fullName>
    </submittedName>
</protein>
<dbReference type="Pfam" id="PF01594">
    <property type="entry name" value="AI-2E_transport"/>
    <property type="match status" value="1"/>
</dbReference>
<dbReference type="EMBL" id="JAZHRV010000001">
    <property type="protein sequence ID" value="MEH2554152.1"/>
    <property type="molecule type" value="Genomic_DNA"/>
</dbReference>
<keyword evidence="8" id="KW-1185">Reference proteome</keyword>
<feature type="transmembrane region" description="Helical" evidence="6">
    <location>
        <begin position="251"/>
        <end position="270"/>
    </location>
</feature>
<evidence type="ECO:0000313" key="7">
    <source>
        <dbReference type="EMBL" id="MEH2554152.1"/>
    </source>
</evidence>
<evidence type="ECO:0000256" key="6">
    <source>
        <dbReference type="SAM" id="Phobius"/>
    </source>
</evidence>
<feature type="transmembrane region" description="Helical" evidence="6">
    <location>
        <begin position="56"/>
        <end position="73"/>
    </location>
</feature>
<feature type="transmembrane region" description="Helical" evidence="6">
    <location>
        <begin position="169"/>
        <end position="186"/>
    </location>
</feature>
<sequence length="373" mass="40142">MLPEAAGSCRGSRQLTISGCWKVEGTQHGVSFGLTIATGIIAAVLVIAAAAQASNVFAPLAAAIFIIAIVWPVQKRLQSWMPKLVALAITVVVTVAICLGFASLAAWGFGRVGRSLVADLPRYQALYSTMVTWLDGHGVSVAGLWAEHFNVGWLLRATQYVTGRVNTTLTFWVIALVYVMLGLLEVDNVRQKIERLDNRTAAQVLLDGSAATATKFRRYLLVRTKMSAVTGVLVGAFAAITGLPFAFEWGVIAFVLNYIPFIGPFVATLFPTLLAMTQFESWPAVLGVFVCLNIIQFAVGSYIEPRVAGTMLSISPVVVLFSIFFWTFLWGLFGTFIGVPIALAILTFCAAHPSSRWIADLLGGPDPAKPGKI</sequence>
<accession>A0ABU8B7N6</accession>
<dbReference type="Proteomes" id="UP001364224">
    <property type="component" value="Unassembled WGS sequence"/>
</dbReference>
<feature type="transmembrane region" description="Helical" evidence="6">
    <location>
        <begin position="323"/>
        <end position="348"/>
    </location>
</feature>
<gene>
    <name evidence="7" type="ORF">V1286_001681</name>
</gene>
<keyword evidence="5 6" id="KW-0472">Membrane</keyword>
<evidence type="ECO:0000256" key="3">
    <source>
        <dbReference type="ARBA" id="ARBA00022692"/>
    </source>
</evidence>
<evidence type="ECO:0000313" key="8">
    <source>
        <dbReference type="Proteomes" id="UP001364224"/>
    </source>
</evidence>
<reference evidence="7 8" key="1">
    <citation type="submission" date="2024-02" db="EMBL/GenBank/DDBJ databases">
        <title>Adaptive strategies in a cosmopolitan and abundant soil bacterium.</title>
        <authorList>
            <person name="Carini P."/>
        </authorList>
    </citation>
    <scope>NUCLEOTIDE SEQUENCE [LARGE SCALE GENOMIC DNA]</scope>
    <source>
        <strain evidence="7 8">AZCC 1608</strain>
    </source>
</reference>
<evidence type="ECO:0000256" key="4">
    <source>
        <dbReference type="ARBA" id="ARBA00022989"/>
    </source>
</evidence>
<feature type="transmembrane region" description="Helical" evidence="6">
    <location>
        <begin position="30"/>
        <end position="50"/>
    </location>
</feature>
<comment type="caution">
    <text evidence="7">The sequence shown here is derived from an EMBL/GenBank/DDBJ whole genome shotgun (WGS) entry which is preliminary data.</text>
</comment>
<feature type="transmembrane region" description="Helical" evidence="6">
    <location>
        <begin position="85"/>
        <end position="109"/>
    </location>
</feature>
<dbReference type="PANTHER" id="PTHR21716">
    <property type="entry name" value="TRANSMEMBRANE PROTEIN"/>
    <property type="match status" value="1"/>
</dbReference>
<comment type="similarity">
    <text evidence="2">Belongs to the autoinducer-2 exporter (AI-2E) (TC 2.A.86) family.</text>
</comment>
<organism evidence="7 8">
    <name type="scientific">Bradyrhizobium algeriense</name>
    <dbReference type="NCBI Taxonomy" id="634784"/>
    <lineage>
        <taxon>Bacteria</taxon>
        <taxon>Pseudomonadati</taxon>
        <taxon>Pseudomonadota</taxon>
        <taxon>Alphaproteobacteria</taxon>
        <taxon>Hyphomicrobiales</taxon>
        <taxon>Nitrobacteraceae</taxon>
        <taxon>Bradyrhizobium</taxon>
    </lineage>
</organism>
<feature type="transmembrane region" description="Helical" evidence="6">
    <location>
        <begin position="226"/>
        <end position="245"/>
    </location>
</feature>
<evidence type="ECO:0000256" key="2">
    <source>
        <dbReference type="ARBA" id="ARBA00009773"/>
    </source>
</evidence>
<keyword evidence="4 6" id="KW-1133">Transmembrane helix</keyword>
<proteinExistence type="inferred from homology"/>
<name>A0ABU8B7N6_9BRAD</name>
<comment type="subcellular location">
    <subcellularLocation>
        <location evidence="1">Membrane</location>
        <topology evidence="1">Multi-pass membrane protein</topology>
    </subcellularLocation>
</comment>
<keyword evidence="3 6" id="KW-0812">Transmembrane</keyword>
<dbReference type="InterPro" id="IPR002549">
    <property type="entry name" value="AI-2E-like"/>
</dbReference>
<evidence type="ECO:0000256" key="1">
    <source>
        <dbReference type="ARBA" id="ARBA00004141"/>
    </source>
</evidence>
<dbReference type="PANTHER" id="PTHR21716:SF64">
    <property type="entry name" value="AI-2 TRANSPORT PROTEIN TQSA"/>
    <property type="match status" value="1"/>
</dbReference>
<feature type="transmembrane region" description="Helical" evidence="6">
    <location>
        <begin position="282"/>
        <end position="303"/>
    </location>
</feature>
<evidence type="ECO:0000256" key="5">
    <source>
        <dbReference type="ARBA" id="ARBA00023136"/>
    </source>
</evidence>